<dbReference type="OrthoDB" id="2435592at2759"/>
<dbReference type="Pfam" id="PF23948">
    <property type="entry name" value="ARM_5"/>
    <property type="match status" value="1"/>
</dbReference>
<dbReference type="Proteomes" id="UP000726737">
    <property type="component" value="Unassembled WGS sequence"/>
</dbReference>
<organism evidence="3 4">
    <name type="scientific">Mortierella polycephala</name>
    <dbReference type="NCBI Taxonomy" id="41804"/>
    <lineage>
        <taxon>Eukaryota</taxon>
        <taxon>Fungi</taxon>
        <taxon>Fungi incertae sedis</taxon>
        <taxon>Mucoromycota</taxon>
        <taxon>Mortierellomycotina</taxon>
        <taxon>Mortierellomycetes</taxon>
        <taxon>Mortierellales</taxon>
        <taxon>Mortierellaceae</taxon>
        <taxon>Mortierella</taxon>
    </lineage>
</organism>
<protein>
    <recommendedName>
        <fullName evidence="2">Arm-like repeat domain-containing protein</fullName>
    </recommendedName>
</protein>
<comment type="caution">
    <text evidence="3">The sequence shown here is derived from an EMBL/GenBank/DDBJ whole genome shotgun (WGS) entry which is preliminary data.</text>
</comment>
<keyword evidence="4" id="KW-1185">Reference proteome</keyword>
<reference evidence="3" key="1">
    <citation type="journal article" date="2020" name="Fungal Divers.">
        <title>Resolving the Mortierellaceae phylogeny through synthesis of multi-gene phylogenetics and phylogenomics.</title>
        <authorList>
            <person name="Vandepol N."/>
            <person name="Liber J."/>
            <person name="Desiro A."/>
            <person name="Na H."/>
            <person name="Kennedy M."/>
            <person name="Barry K."/>
            <person name="Grigoriev I.V."/>
            <person name="Miller A.N."/>
            <person name="O'Donnell K."/>
            <person name="Stajich J.E."/>
            <person name="Bonito G."/>
        </authorList>
    </citation>
    <scope>NUCLEOTIDE SEQUENCE</scope>
    <source>
        <strain evidence="3">KOD948</strain>
    </source>
</reference>
<dbReference type="EMBL" id="JAAAJA010001413">
    <property type="protein sequence ID" value="KAG0247411.1"/>
    <property type="molecule type" value="Genomic_DNA"/>
</dbReference>
<name>A0A9P6PL38_9FUNG</name>
<dbReference type="InterPro" id="IPR056251">
    <property type="entry name" value="Arm_rpt_dom"/>
</dbReference>
<proteinExistence type="predicted"/>
<evidence type="ECO:0000313" key="3">
    <source>
        <dbReference type="EMBL" id="KAG0247411.1"/>
    </source>
</evidence>
<evidence type="ECO:0000259" key="2">
    <source>
        <dbReference type="Pfam" id="PF23948"/>
    </source>
</evidence>
<accession>A0A9P6PL38</accession>
<sequence>MNVEDQIMCNEIFTVYLERGKLLDSLGYRDKAQASFHKAEKWRSVQDVVGKPTLSATPDQPNPEATDKPSRCDAAHLPLMIFSQNMAKPVIKHELPRLSERIASTPQLAYCLGLLSKASTPPLPFSPDTEFEEQLDETQQAWILATAKDEDEQERLRSLATKLIVAFIDDSLQDPSIIAEVVHLAPILERGLYRKLLNTFIDGIGKSTLLDLSLLEGLAQQIQSSTPDYLLADDLIRILRVLSACLQDTHRQSFQYLYGLSVAVSRVLDAMADSDVKGLNREHLHAPLSAYLDGLKGSSDPYLMYQAAYAYQALQYVPDNETSLQAVLRRTSVVVRGISGFASAVKGLDLSGCLEGLTHLHEGLEEVYNVAKAGYEGVASL</sequence>
<evidence type="ECO:0000313" key="4">
    <source>
        <dbReference type="Proteomes" id="UP000726737"/>
    </source>
</evidence>
<feature type="region of interest" description="Disordered" evidence="1">
    <location>
        <begin position="49"/>
        <end position="70"/>
    </location>
</feature>
<feature type="non-terminal residue" evidence="3">
    <location>
        <position position="381"/>
    </location>
</feature>
<dbReference type="AlphaFoldDB" id="A0A9P6PL38"/>
<evidence type="ECO:0000256" key="1">
    <source>
        <dbReference type="SAM" id="MobiDB-lite"/>
    </source>
</evidence>
<gene>
    <name evidence="3" type="ORF">BG011_001559</name>
</gene>
<feature type="domain" description="Arm-like repeat" evidence="2">
    <location>
        <begin position="145"/>
        <end position="374"/>
    </location>
</feature>